<dbReference type="EMBL" id="JAGRQC010000001">
    <property type="protein sequence ID" value="MBR0550893.1"/>
    <property type="molecule type" value="Genomic_DNA"/>
</dbReference>
<organism evidence="2 3">
    <name type="scientific">Stakelama marina</name>
    <dbReference type="NCBI Taxonomy" id="2826939"/>
    <lineage>
        <taxon>Bacteria</taxon>
        <taxon>Pseudomonadati</taxon>
        <taxon>Pseudomonadota</taxon>
        <taxon>Alphaproteobacteria</taxon>
        <taxon>Sphingomonadales</taxon>
        <taxon>Sphingomonadaceae</taxon>
        <taxon>Stakelama</taxon>
    </lineage>
</organism>
<dbReference type="NCBIfam" id="TIGR00787">
    <property type="entry name" value="dctP"/>
    <property type="match status" value="1"/>
</dbReference>
<dbReference type="InterPro" id="IPR038404">
    <property type="entry name" value="TRAP_DctP_sf"/>
</dbReference>
<dbReference type="GO" id="GO:0055085">
    <property type="term" value="P:transmembrane transport"/>
    <property type="evidence" value="ECO:0007669"/>
    <property type="project" value="InterPro"/>
</dbReference>
<dbReference type="Pfam" id="PF03480">
    <property type="entry name" value="DctP"/>
    <property type="match status" value="1"/>
</dbReference>
<reference evidence="2" key="1">
    <citation type="submission" date="2021-04" db="EMBL/GenBank/DDBJ databases">
        <title>Ouciella asimina sp. nov., isolated from the surface seawater in the hydrothermal field of Okinawa Trough.</title>
        <authorList>
            <person name="Shuang W."/>
        </authorList>
    </citation>
    <scope>NUCLEOTIDE SEQUENCE</scope>
    <source>
        <strain evidence="2">LXI357</strain>
    </source>
</reference>
<dbReference type="PANTHER" id="PTHR33376:SF2">
    <property type="entry name" value="DICARBOXYLATE-BINDING PERIPLASMIC PROTEIN"/>
    <property type="match status" value="1"/>
</dbReference>
<keyword evidence="1" id="KW-0732">Signal</keyword>
<sequence length="314" mass="35000">MLAACNRGPRTQMFANDTHPKDYPTVKAVEYFGDLIAKRSGGRLSIKMFAGGQLGSERDTLEITAFGGLDINRVNIAPLNAIDPLTMIPSLPFLFDSIDHSRRAFDGAPGRAILDSLGKYGLIGLCYYDSGARSFYNTHGPIHSPDDMRGWKFRVQNSDLYVGMVKALGADATPMALGEVYQGLVQGVIDGAENNWPSYQSERHYEVARYYSETQHVMAPEVLLMSKTRWDKLTPGDREVIMESARDSVPYMRKLWDARVVSARKEVIAAGVKANTVDRAPFRRLTRPLWGRFVTSDRGRELVRQIQDMGGSDA</sequence>
<dbReference type="NCBIfam" id="NF037995">
    <property type="entry name" value="TRAP_S1"/>
    <property type="match status" value="1"/>
</dbReference>
<gene>
    <name evidence="2" type="ORF">J7S20_00065</name>
</gene>
<comment type="caution">
    <text evidence="2">The sequence shown here is derived from an EMBL/GenBank/DDBJ whole genome shotgun (WGS) entry which is preliminary data.</text>
</comment>
<dbReference type="InterPro" id="IPR018389">
    <property type="entry name" value="DctP_fam"/>
</dbReference>
<evidence type="ECO:0000256" key="1">
    <source>
        <dbReference type="ARBA" id="ARBA00022729"/>
    </source>
</evidence>
<dbReference type="GO" id="GO:0030246">
    <property type="term" value="F:carbohydrate binding"/>
    <property type="evidence" value="ECO:0007669"/>
    <property type="project" value="TreeGrafter"/>
</dbReference>
<dbReference type="PIRSF" id="PIRSF006470">
    <property type="entry name" value="DctB"/>
    <property type="match status" value="1"/>
</dbReference>
<evidence type="ECO:0000313" key="2">
    <source>
        <dbReference type="EMBL" id="MBR0550893.1"/>
    </source>
</evidence>
<accession>A0A8T4I983</accession>
<protein>
    <submittedName>
        <fullName evidence="2">TRAP transporter substrate-binding protein</fullName>
    </submittedName>
</protein>
<dbReference type="Proteomes" id="UP000676996">
    <property type="component" value="Unassembled WGS sequence"/>
</dbReference>
<dbReference type="PANTHER" id="PTHR33376">
    <property type="match status" value="1"/>
</dbReference>
<dbReference type="InterPro" id="IPR004682">
    <property type="entry name" value="TRAP_DctP"/>
</dbReference>
<proteinExistence type="predicted"/>
<keyword evidence="3" id="KW-1185">Reference proteome</keyword>
<evidence type="ECO:0000313" key="3">
    <source>
        <dbReference type="Proteomes" id="UP000676996"/>
    </source>
</evidence>
<dbReference type="AlphaFoldDB" id="A0A8T4I983"/>
<name>A0A8T4I983_9SPHN</name>
<dbReference type="CDD" id="cd13671">
    <property type="entry name" value="PBP2_TRAP_SBP_like_3"/>
    <property type="match status" value="1"/>
</dbReference>
<dbReference type="Gene3D" id="3.40.190.170">
    <property type="entry name" value="Bacterial extracellular solute-binding protein, family 7"/>
    <property type="match status" value="1"/>
</dbReference>
<dbReference type="GO" id="GO:0030288">
    <property type="term" value="C:outer membrane-bounded periplasmic space"/>
    <property type="evidence" value="ECO:0007669"/>
    <property type="project" value="InterPro"/>
</dbReference>